<dbReference type="AlphaFoldDB" id="A0A382LP09"/>
<reference evidence="2" key="1">
    <citation type="submission" date="2018-05" db="EMBL/GenBank/DDBJ databases">
        <authorList>
            <person name="Lanie J.A."/>
            <person name="Ng W.-L."/>
            <person name="Kazmierczak K.M."/>
            <person name="Andrzejewski T.M."/>
            <person name="Davidsen T.M."/>
            <person name="Wayne K.J."/>
            <person name="Tettelin H."/>
            <person name="Glass J.I."/>
            <person name="Rusch D."/>
            <person name="Podicherti R."/>
            <person name="Tsui H.-C.T."/>
            <person name="Winkler M.E."/>
        </authorList>
    </citation>
    <scope>NUCLEOTIDE SEQUENCE</scope>
</reference>
<dbReference type="EMBL" id="UINC01088238">
    <property type="protein sequence ID" value="SVC38286.1"/>
    <property type="molecule type" value="Genomic_DNA"/>
</dbReference>
<evidence type="ECO:0000256" key="1">
    <source>
        <dbReference type="SAM" id="MobiDB-lite"/>
    </source>
</evidence>
<proteinExistence type="predicted"/>
<accession>A0A382LP09</accession>
<evidence type="ECO:0000313" key="2">
    <source>
        <dbReference type="EMBL" id="SVC38286.1"/>
    </source>
</evidence>
<organism evidence="2">
    <name type="scientific">marine metagenome</name>
    <dbReference type="NCBI Taxonomy" id="408172"/>
    <lineage>
        <taxon>unclassified sequences</taxon>
        <taxon>metagenomes</taxon>
        <taxon>ecological metagenomes</taxon>
    </lineage>
</organism>
<feature type="region of interest" description="Disordered" evidence="1">
    <location>
        <begin position="1"/>
        <end position="28"/>
    </location>
</feature>
<gene>
    <name evidence="2" type="ORF">METZ01_LOCUS291140</name>
</gene>
<protein>
    <submittedName>
        <fullName evidence="2">Uncharacterized protein</fullName>
    </submittedName>
</protein>
<feature type="non-terminal residue" evidence="2">
    <location>
        <position position="28"/>
    </location>
</feature>
<feature type="non-terminal residue" evidence="2">
    <location>
        <position position="1"/>
    </location>
</feature>
<sequence length="28" mass="3089">ETSPTPELPQWAPSILDNASPTPWNRPS</sequence>
<name>A0A382LP09_9ZZZZ</name>
<feature type="compositionally biased region" description="Polar residues" evidence="1">
    <location>
        <begin position="17"/>
        <end position="28"/>
    </location>
</feature>